<proteinExistence type="inferred from homology"/>
<feature type="transmembrane region" description="Helical" evidence="6">
    <location>
        <begin position="63"/>
        <end position="84"/>
    </location>
</feature>
<dbReference type="KEGG" id="cre:CHLRE_14g627950v5"/>
<feature type="transmembrane region" description="Helical" evidence="6">
    <location>
        <begin position="15"/>
        <end position="35"/>
    </location>
</feature>
<evidence type="ECO:0000256" key="2">
    <source>
        <dbReference type="ARBA" id="ARBA00007742"/>
    </source>
</evidence>
<feature type="transmembrane region" description="Helical" evidence="6">
    <location>
        <begin position="130"/>
        <end position="148"/>
    </location>
</feature>
<dbReference type="GO" id="GO:0016132">
    <property type="term" value="P:brassinosteroid biosynthetic process"/>
    <property type="evidence" value="ECO:0000318"/>
    <property type="project" value="GO_Central"/>
</dbReference>
<dbReference type="InterPro" id="IPR039357">
    <property type="entry name" value="SRD5A/TECR"/>
</dbReference>
<dbReference type="GO" id="GO:0016627">
    <property type="term" value="F:oxidoreductase activity, acting on the CH-CH group of donors"/>
    <property type="evidence" value="ECO:0007669"/>
    <property type="project" value="InterPro"/>
</dbReference>
<dbReference type="InterPro" id="IPR001104">
    <property type="entry name" value="3-oxo-5_a-steroid_4-DH_C"/>
</dbReference>
<name>A0A2K3CYJ0_CHLRE</name>
<protein>
    <recommendedName>
        <fullName evidence="7">3-oxo-5-alpha-steroid 4-dehydrogenase C-terminal domain-containing protein</fullName>
    </recommendedName>
</protein>
<organism evidence="8 9">
    <name type="scientific">Chlamydomonas reinhardtii</name>
    <name type="common">Chlamydomonas smithii</name>
    <dbReference type="NCBI Taxonomy" id="3055"/>
    <lineage>
        <taxon>Eukaryota</taxon>
        <taxon>Viridiplantae</taxon>
        <taxon>Chlorophyta</taxon>
        <taxon>core chlorophytes</taxon>
        <taxon>Chlorophyceae</taxon>
        <taxon>CS clade</taxon>
        <taxon>Chlamydomonadales</taxon>
        <taxon>Chlamydomonadaceae</taxon>
        <taxon>Chlamydomonas</taxon>
    </lineage>
</organism>
<comment type="subcellular location">
    <subcellularLocation>
        <location evidence="1">Membrane</location>
        <topology evidence="1">Multi-pass membrane protein</topology>
    </subcellularLocation>
</comment>
<feature type="transmembrane region" description="Helical" evidence="6">
    <location>
        <begin position="99"/>
        <end position="118"/>
    </location>
</feature>
<evidence type="ECO:0000256" key="3">
    <source>
        <dbReference type="ARBA" id="ARBA00022692"/>
    </source>
</evidence>
<feature type="domain" description="3-oxo-5-alpha-steroid 4-dehydrogenase C-terminal" evidence="7">
    <location>
        <begin position="306"/>
        <end position="385"/>
    </location>
</feature>
<dbReference type="AlphaFoldDB" id="A0A2K3CYJ0"/>
<dbReference type="Pfam" id="PF02544">
    <property type="entry name" value="Steroid_dh"/>
    <property type="match status" value="1"/>
</dbReference>
<dbReference type="GO" id="GO:0016491">
    <property type="term" value="F:oxidoreductase activity"/>
    <property type="evidence" value="ECO:0000318"/>
    <property type="project" value="GO_Central"/>
</dbReference>
<comment type="similarity">
    <text evidence="2">Belongs to the steroid 5-alpha reductase family.</text>
</comment>
<dbReference type="GO" id="GO:0016020">
    <property type="term" value="C:membrane"/>
    <property type="evidence" value="ECO:0007669"/>
    <property type="project" value="UniProtKB-SubCell"/>
</dbReference>
<gene>
    <name evidence="8" type="ORF">CHLRE_14g627950v5</name>
</gene>
<evidence type="ECO:0000259" key="7">
    <source>
        <dbReference type="Pfam" id="PF02544"/>
    </source>
</evidence>
<accession>A0A2K3CYJ0</accession>
<dbReference type="RefSeq" id="XP_042916998.1">
    <property type="nucleotide sequence ID" value="XM_043070325.1"/>
</dbReference>
<keyword evidence="4 6" id="KW-1133">Transmembrane helix</keyword>
<reference evidence="8 9" key="1">
    <citation type="journal article" date="2007" name="Science">
        <title>The Chlamydomonas genome reveals the evolution of key animal and plant functions.</title>
        <authorList>
            <person name="Merchant S.S."/>
            <person name="Prochnik S.E."/>
            <person name="Vallon O."/>
            <person name="Harris E.H."/>
            <person name="Karpowicz S.J."/>
            <person name="Witman G.B."/>
            <person name="Terry A."/>
            <person name="Salamov A."/>
            <person name="Fritz-Laylin L.K."/>
            <person name="Marechal-Drouard L."/>
            <person name="Marshall W.F."/>
            <person name="Qu L.H."/>
            <person name="Nelson D.R."/>
            <person name="Sanderfoot A.A."/>
            <person name="Spalding M.H."/>
            <person name="Kapitonov V.V."/>
            <person name="Ren Q."/>
            <person name="Ferris P."/>
            <person name="Lindquist E."/>
            <person name="Shapiro H."/>
            <person name="Lucas S.M."/>
            <person name="Grimwood J."/>
            <person name="Schmutz J."/>
            <person name="Cardol P."/>
            <person name="Cerutti H."/>
            <person name="Chanfreau G."/>
            <person name="Chen C.L."/>
            <person name="Cognat V."/>
            <person name="Croft M.T."/>
            <person name="Dent R."/>
            <person name="Dutcher S."/>
            <person name="Fernandez E."/>
            <person name="Fukuzawa H."/>
            <person name="Gonzalez-Ballester D."/>
            <person name="Gonzalez-Halphen D."/>
            <person name="Hallmann A."/>
            <person name="Hanikenne M."/>
            <person name="Hippler M."/>
            <person name="Inwood W."/>
            <person name="Jabbari K."/>
            <person name="Kalanon M."/>
            <person name="Kuras R."/>
            <person name="Lefebvre P.A."/>
            <person name="Lemaire S.D."/>
            <person name="Lobanov A.V."/>
            <person name="Lohr M."/>
            <person name="Manuell A."/>
            <person name="Meier I."/>
            <person name="Mets L."/>
            <person name="Mittag M."/>
            <person name="Mittelmeier T."/>
            <person name="Moroney J.V."/>
            <person name="Moseley J."/>
            <person name="Napoli C."/>
            <person name="Nedelcu A.M."/>
            <person name="Niyogi K."/>
            <person name="Novoselov S.V."/>
            <person name="Paulsen I.T."/>
            <person name="Pazour G."/>
            <person name="Purton S."/>
            <person name="Ral J.P."/>
            <person name="Riano-Pachon D.M."/>
            <person name="Riekhof W."/>
            <person name="Rymarquis L."/>
            <person name="Schroda M."/>
            <person name="Stern D."/>
            <person name="Umen J."/>
            <person name="Willows R."/>
            <person name="Wilson N."/>
            <person name="Zimmer S.L."/>
            <person name="Allmer J."/>
            <person name="Balk J."/>
            <person name="Bisova K."/>
            <person name="Chen C.J."/>
            <person name="Elias M."/>
            <person name="Gendler K."/>
            <person name="Hauser C."/>
            <person name="Lamb M.R."/>
            <person name="Ledford H."/>
            <person name="Long J.C."/>
            <person name="Minagawa J."/>
            <person name="Page M.D."/>
            <person name="Pan J."/>
            <person name="Pootakham W."/>
            <person name="Roje S."/>
            <person name="Rose A."/>
            <person name="Stahlberg E."/>
            <person name="Terauchi A.M."/>
            <person name="Yang P."/>
            <person name="Ball S."/>
            <person name="Bowler C."/>
            <person name="Dieckmann C.L."/>
            <person name="Gladyshev V.N."/>
            <person name="Green P."/>
            <person name="Jorgensen R."/>
            <person name="Mayfield S."/>
            <person name="Mueller-Roeber B."/>
            <person name="Rajamani S."/>
            <person name="Sayre R.T."/>
            <person name="Brokstein P."/>
            <person name="Dubchak I."/>
            <person name="Goodstein D."/>
            <person name="Hornick L."/>
            <person name="Huang Y.W."/>
            <person name="Jhaveri J."/>
            <person name="Luo Y."/>
            <person name="Martinez D."/>
            <person name="Ngau W.C."/>
            <person name="Otillar B."/>
            <person name="Poliakov A."/>
            <person name="Porter A."/>
            <person name="Szajkowski L."/>
            <person name="Werner G."/>
            <person name="Zhou K."/>
            <person name="Grigoriev I.V."/>
            <person name="Rokhsar D.S."/>
            <person name="Grossman A.R."/>
        </authorList>
    </citation>
    <scope>NUCLEOTIDE SEQUENCE [LARGE SCALE GENOMIC DNA]</scope>
    <source>
        <strain evidence="9">CC-503</strain>
    </source>
</reference>
<dbReference type="Gene3D" id="1.20.120.1630">
    <property type="match status" value="1"/>
</dbReference>
<dbReference type="PROSITE" id="PS50244">
    <property type="entry name" value="S5A_REDUCTASE"/>
    <property type="match status" value="1"/>
</dbReference>
<evidence type="ECO:0000256" key="4">
    <source>
        <dbReference type="ARBA" id="ARBA00022989"/>
    </source>
</evidence>
<keyword evidence="9" id="KW-1185">Reference proteome</keyword>
<evidence type="ECO:0000256" key="5">
    <source>
        <dbReference type="ARBA" id="ARBA00023136"/>
    </source>
</evidence>
<dbReference type="PANTHER" id="PTHR10556">
    <property type="entry name" value="3-OXO-5-ALPHA-STEROID 4-DEHYDROGENASE"/>
    <property type="match status" value="1"/>
</dbReference>
<keyword evidence="5 6" id="KW-0472">Membrane</keyword>
<dbReference type="InParanoid" id="A0A2K3CYJ0"/>
<evidence type="ECO:0000313" key="9">
    <source>
        <dbReference type="Proteomes" id="UP000006906"/>
    </source>
</evidence>
<dbReference type="Proteomes" id="UP000006906">
    <property type="component" value="Chromosome 14"/>
</dbReference>
<dbReference type="GeneID" id="5718276"/>
<feature type="transmembrane region" description="Helical" evidence="6">
    <location>
        <begin position="168"/>
        <end position="185"/>
    </location>
</feature>
<evidence type="ECO:0000256" key="1">
    <source>
        <dbReference type="ARBA" id="ARBA00004141"/>
    </source>
</evidence>
<dbReference type="PANTHER" id="PTHR10556:SF43">
    <property type="entry name" value="STEROID 5-ALPHA-REDUCTASE DET2"/>
    <property type="match status" value="1"/>
</dbReference>
<sequence>MDFPHCAINDLPGLLWSNVALLSITGIIVVSSFLSQLKDAAPYGRHATPEKEKQWGPPIPQRVAHFLSDALPGVPFCLAVYLIYAGSLPAGEPFSEVRGVNLVMLCGWLLHYLYRGFITPFIMPYSSRTVALGIPLAGIVPNCIFGYLVATQLACTRYPSDWAGRPRYIIGVVLYALGTAINRWADLKLRAGRLEMLRRRQAAAATAAGSGGGADAAAGAAAERGSKAVAAVAGAGIGAAGGGGGEGSAAGGMRESLLEFSRDGGGAAGGVGAPAGASSSPASLSVSIKDGGAGAGGGGGTVGDVRERYFIPQGGLYDYIACPNYLGELIEWAGFAVGTWSWPALSWLLFCTSTFVPRALTHLRWYRDTFPEYPRSRKALIPFVL</sequence>
<dbReference type="Gramene" id="PNW73329">
    <property type="protein sequence ID" value="PNW73329"/>
    <property type="gene ID" value="CHLRE_14g627950v5"/>
</dbReference>
<dbReference type="OrthoDB" id="5788137at2759"/>
<evidence type="ECO:0000313" key="8">
    <source>
        <dbReference type="EMBL" id="PNW73329.1"/>
    </source>
</evidence>
<keyword evidence="3 6" id="KW-0812">Transmembrane</keyword>
<dbReference type="EMBL" id="CM008975">
    <property type="protein sequence ID" value="PNW73329.1"/>
    <property type="molecule type" value="Genomic_DNA"/>
</dbReference>
<evidence type="ECO:0000256" key="6">
    <source>
        <dbReference type="SAM" id="Phobius"/>
    </source>
</evidence>